<reference evidence="2 3" key="1">
    <citation type="submission" date="2019-07" db="EMBL/GenBank/DDBJ databases">
        <title>Annotation for the trematode Paragonimus westermani.</title>
        <authorList>
            <person name="Choi Y.-J."/>
        </authorList>
    </citation>
    <scope>NUCLEOTIDE SEQUENCE [LARGE SCALE GENOMIC DNA]</scope>
    <source>
        <strain evidence="2">180907_Pwestermani</strain>
    </source>
</reference>
<evidence type="ECO:0000313" key="2">
    <source>
        <dbReference type="EMBL" id="KAF8566180.1"/>
    </source>
</evidence>
<proteinExistence type="predicted"/>
<organism evidence="2 3">
    <name type="scientific">Paragonimus westermani</name>
    <dbReference type="NCBI Taxonomy" id="34504"/>
    <lineage>
        <taxon>Eukaryota</taxon>
        <taxon>Metazoa</taxon>
        <taxon>Spiralia</taxon>
        <taxon>Lophotrochozoa</taxon>
        <taxon>Platyhelminthes</taxon>
        <taxon>Trematoda</taxon>
        <taxon>Digenea</taxon>
        <taxon>Plagiorchiida</taxon>
        <taxon>Troglotremata</taxon>
        <taxon>Troglotrematidae</taxon>
        <taxon>Paragonimus</taxon>
    </lineage>
</organism>
<dbReference type="EMBL" id="JTDF01005490">
    <property type="protein sequence ID" value="KAF8566180.1"/>
    <property type="molecule type" value="Genomic_DNA"/>
</dbReference>
<dbReference type="Proteomes" id="UP000699462">
    <property type="component" value="Unassembled WGS sequence"/>
</dbReference>
<evidence type="ECO:0000313" key="3">
    <source>
        <dbReference type="Proteomes" id="UP000699462"/>
    </source>
</evidence>
<protein>
    <submittedName>
        <fullName evidence="2">Uncharacterized protein</fullName>
    </submittedName>
</protein>
<accession>A0A8T0DEI8</accession>
<comment type="caution">
    <text evidence="2">The sequence shown here is derived from an EMBL/GenBank/DDBJ whole genome shotgun (WGS) entry which is preliminary data.</text>
</comment>
<evidence type="ECO:0000256" key="1">
    <source>
        <dbReference type="SAM" id="MobiDB-lite"/>
    </source>
</evidence>
<gene>
    <name evidence="2" type="ORF">P879_08097</name>
</gene>
<keyword evidence="3" id="KW-1185">Reference proteome</keyword>
<dbReference type="OrthoDB" id="10343105at2759"/>
<sequence length="1420" mass="159628">MHLLQVPVGSAVVRMGQGMMIQLWQRLVDCLLRLLLWQLQPEEPGSSNSCSRGSDSTHPSDSHDLVWFGLVQLLLSSGVVCSQSPYSSPSTSSSVPVVTIRDVRLHLLRQLHSIRLGSRNMSLLDQGIEYIHHVVHEECERLHLPFESTNGWSQWCSHFCVRVWHPLLVLLESQNKSDEHSDKYTCILLNLFINPLWSTVQVHKSDADHLLFDYLLPCLINYRAHPDTIPSLLFFVTQLIIRLTPECVAIQQPRVPVCHGQTRWVGCITMLASKLADTSMSSHQFELHSLLNESLDMLTHHTPCSTVGVAITQLMRSICLRNRSEAVSGGQLAVQLSPDQLEQVLRTIQRLLRQKDDVLRCRCDQTDRSKTLLLTSRLIQLLVDWIKCSDPLVPSHYICWPPSFDIVTPPLSCLEAELCTFSFRRYSVALAFLCSPDLQPDVSSSSCLSSVFDQLTQRNHLNPHSNLDNPLHSGLALSTWIRLTQSDSSSLSFPVPDKTSFPSSLKSGDLIHVVSLESVSRLTEACVRTTENPFYAHLRSDWSIQVWISVRSATFHIRAHRLSQGTQSDDGDPAIFADDRWIPLPCLTVGFCHRHSWHHVLLHFRCSWDSNSVEIILASCGGHSQSVRLDLRTNADLSFDVSGEEVQQFAPPCPSSIILFHLGHRSNEFNQIPVLELGNILLFAVDNSSPVDSSVQHEVERLSLGLTLLSPDWLGYFDSLECGARYTSAAWCILHNLVRRSFSSEANDSSMERSAYLLRAGTEWLLSSKGWFTFIRQVLQTSLIGVYSTTSPNQILYRPIGSNVLKTNNAESPSATIGDLNWLLNRDHSVPLYTMVDAPEQDLDDPVNSFEIPEPRLVPSRLNDQRSVDVNLAFVPHGGIEVAFWLLGQVVCDETESFSACASFLQADCLELLFTFLNRSTVAAVQFCAPALPDPGVEAAVGKRRERDTDVLPLNVGHCLLARLIKHPRFAASSPKVIKVFSDQLFIPLPTPVCHESKHGRSELVQLLWNPSLLRCLLLFAPAQFWLPPTPIPGSQFVFEGLLPHTLRLLTQVLQSNSLSAFAWTTAFFLDRWQLLSVACASLREHFLEHSSVYSSEDLDMIERNRHDVLNSLIKLIRARLVWLPPEPTASTCLDLESRWSVGRALRSLFTHLFRSVISLDADLYLTATEHVFATHEDNDDDGGQVIISPRDNGTTHHHSDSTWLWWHQRVAYCVQPEQWEIWPQSVQHRSSSLKNTLSEERLNPICQTELETAMKPTYQFTPNPATVSSDSDGQREVLSCISSSLINVTNRNTSAMQPPSDVDEKDEQFSQPAEERLQVDKRAQSNESVISSSWSVHEPEAANNLSEHKLDVTWTVDHLQTVPNTPNEEVSTVMSQLPTQTDQSVKETRITRDLTDHDDDSPTLCKILSMLLSSVSSCT</sequence>
<name>A0A8T0DEI8_9TREM</name>
<feature type="region of interest" description="Disordered" evidence="1">
    <location>
        <begin position="1292"/>
        <end position="1315"/>
    </location>
</feature>